<reference evidence="3" key="1">
    <citation type="submission" date="2019-11" db="EMBL/GenBank/DDBJ databases">
        <authorList>
            <person name="Feng L."/>
        </authorList>
    </citation>
    <scope>NUCLEOTIDE SEQUENCE</scope>
    <source>
        <strain evidence="3">ElimosumLFYP34</strain>
    </source>
</reference>
<evidence type="ECO:0000313" key="3">
    <source>
        <dbReference type="EMBL" id="VYU66770.1"/>
    </source>
</evidence>
<evidence type="ECO:0000256" key="2">
    <source>
        <dbReference type="SAM" id="Phobius"/>
    </source>
</evidence>
<dbReference type="AlphaFoldDB" id="A0A6N3GRV3"/>
<keyword evidence="2" id="KW-0472">Membrane</keyword>
<dbReference type="EMBL" id="CACRTR010000023">
    <property type="protein sequence ID" value="VYU66770.1"/>
    <property type="molecule type" value="Genomic_DNA"/>
</dbReference>
<feature type="compositionally biased region" description="Basic and acidic residues" evidence="1">
    <location>
        <begin position="106"/>
        <end position="115"/>
    </location>
</feature>
<dbReference type="NCBIfam" id="TIGR01167">
    <property type="entry name" value="LPXTG_anchor"/>
    <property type="match status" value="1"/>
</dbReference>
<protein>
    <submittedName>
        <fullName evidence="3">Uncharacterized protein</fullName>
    </submittedName>
</protein>
<evidence type="ECO:0000256" key="1">
    <source>
        <dbReference type="SAM" id="MobiDB-lite"/>
    </source>
</evidence>
<proteinExistence type="predicted"/>
<feature type="region of interest" description="Disordered" evidence="1">
    <location>
        <begin position="106"/>
        <end position="133"/>
    </location>
</feature>
<feature type="compositionally biased region" description="Polar residues" evidence="1">
    <location>
        <begin position="117"/>
        <end position="133"/>
    </location>
</feature>
<organism evidence="3">
    <name type="scientific">Eubacterium limosum</name>
    <dbReference type="NCBI Taxonomy" id="1736"/>
    <lineage>
        <taxon>Bacteria</taxon>
        <taxon>Bacillati</taxon>
        <taxon>Bacillota</taxon>
        <taxon>Clostridia</taxon>
        <taxon>Eubacteriales</taxon>
        <taxon>Eubacteriaceae</taxon>
        <taxon>Eubacterium</taxon>
    </lineage>
</organism>
<name>A0A6N3GRV3_EUBLI</name>
<gene>
    <name evidence="3" type="ORF">ELLFYP34_00654</name>
</gene>
<accession>A0A6N3GRV3</accession>
<keyword evidence="2" id="KW-1133">Transmembrane helix</keyword>
<feature type="transmembrane region" description="Helical" evidence="2">
    <location>
        <begin position="141"/>
        <end position="161"/>
    </location>
</feature>
<keyword evidence="2" id="KW-0812">Transmembrane</keyword>
<sequence length="168" mass="18719">MTNRSLNYYDLWLRAESPESNPPDLDLIRHIRLHLSLDGHELYNGTAAGETDSKNRSMGQDIYLGRITSESAHRLDAMFTLTGVDLDTRHQKARAQVRWIFTARRAEAPNGKDDTAPDNTSGPANLLNSNGKSPDTGLSKMGYPLLIAALALILSLPLWLVSRKKHQK</sequence>